<dbReference type="PANTHER" id="PTHR48081:SF8">
    <property type="entry name" value="ALPHA_BETA HYDROLASE FOLD-3 DOMAIN-CONTAINING PROTEIN-RELATED"/>
    <property type="match status" value="1"/>
</dbReference>
<evidence type="ECO:0000256" key="1">
    <source>
        <dbReference type="ARBA" id="ARBA00022801"/>
    </source>
</evidence>
<protein>
    <submittedName>
        <fullName evidence="3">Alpha/beta hydrolase</fullName>
    </submittedName>
</protein>
<dbReference type="PANTHER" id="PTHR48081">
    <property type="entry name" value="AB HYDROLASE SUPERFAMILY PROTEIN C4A8.06C"/>
    <property type="match status" value="1"/>
</dbReference>
<evidence type="ECO:0000313" key="4">
    <source>
        <dbReference type="Proteomes" id="UP001198983"/>
    </source>
</evidence>
<dbReference type="EMBL" id="CP081135">
    <property type="protein sequence ID" value="UEL47703.1"/>
    <property type="molecule type" value="Genomic_DNA"/>
</dbReference>
<gene>
    <name evidence="3" type="ORF">JW646_19130</name>
</gene>
<dbReference type="Proteomes" id="UP001198983">
    <property type="component" value="Chromosome"/>
</dbReference>
<evidence type="ECO:0000313" key="3">
    <source>
        <dbReference type="EMBL" id="UEL47703.1"/>
    </source>
</evidence>
<sequence>MNQELIPVYEEMEEQIKKISNNKEKKSEPICISGRPIYLPLNGHKIEVTYYKAKKKNAPIIFGVYGGEFTRDNYYYDDLFWHMIHNEFECNVVSISYKNFRKSKFPCAINDVYDVICYFMKNASQIDFDTNKVIIFGSSIGANFATSAALLDRANNTNYIKTQILNYPCLDLTTTTNKGIYGNFITPDKYVNDVAELKNPFVSPIYASKEELKGMPKTIMICGEEDNFSCEGEKYARMLQSSGTEVYYQNYSEMEPGFVELYFLLKYMPLKSQSLSSKMKENFISGKLYKSVMSAIQFIKEHVI</sequence>
<dbReference type="InterPro" id="IPR029058">
    <property type="entry name" value="AB_hydrolase_fold"/>
</dbReference>
<name>A0AAX2ZEK4_9FIRM</name>
<dbReference type="KEGG" id="tem:JW646_19130"/>
<feature type="domain" description="Alpha/beta hydrolase fold-3" evidence="2">
    <location>
        <begin position="66"/>
        <end position="258"/>
    </location>
</feature>
<dbReference type="Pfam" id="PF07859">
    <property type="entry name" value="Abhydrolase_3"/>
    <property type="match status" value="1"/>
</dbReference>
<reference evidence="3 4" key="1">
    <citation type="journal article" date="2023" name="Int. J. Syst. Evol. Microbiol.">
        <title>Terrisporobacter hibernicus sp. nov., isolated from bovine faeces in Northern Ireland.</title>
        <authorList>
            <person name="Mitchell M."/>
            <person name="Nguyen S.V."/>
            <person name="Connor M."/>
            <person name="Fairley D.J."/>
            <person name="Donoghue O."/>
            <person name="Marshall H."/>
            <person name="Koolman L."/>
            <person name="McMullan G."/>
            <person name="Schaffer K.E."/>
            <person name="McGrath J.W."/>
            <person name="Fanning S."/>
        </authorList>
    </citation>
    <scope>NUCLEOTIDE SEQUENCE [LARGE SCALE GENOMIC DNA]</scope>
    <source>
        <strain evidence="3 4">MCA3</strain>
    </source>
</reference>
<keyword evidence="4" id="KW-1185">Reference proteome</keyword>
<evidence type="ECO:0000259" key="2">
    <source>
        <dbReference type="Pfam" id="PF07859"/>
    </source>
</evidence>
<proteinExistence type="predicted"/>
<dbReference type="GO" id="GO:0016787">
    <property type="term" value="F:hydrolase activity"/>
    <property type="evidence" value="ECO:0007669"/>
    <property type="project" value="UniProtKB-KW"/>
</dbReference>
<keyword evidence="1 3" id="KW-0378">Hydrolase</keyword>
<dbReference type="RefSeq" id="WP_206923469.1">
    <property type="nucleotide sequence ID" value="NZ_CP081135.1"/>
</dbReference>
<dbReference type="InterPro" id="IPR013094">
    <property type="entry name" value="AB_hydrolase_3"/>
</dbReference>
<organism evidence="3 4">
    <name type="scientific">Terrisporobacter hibernicus</name>
    <dbReference type="NCBI Taxonomy" id="2813371"/>
    <lineage>
        <taxon>Bacteria</taxon>
        <taxon>Bacillati</taxon>
        <taxon>Bacillota</taxon>
        <taxon>Clostridia</taxon>
        <taxon>Peptostreptococcales</taxon>
        <taxon>Peptostreptococcaceae</taxon>
        <taxon>Terrisporobacter</taxon>
    </lineage>
</organism>
<dbReference type="Gene3D" id="3.40.50.1820">
    <property type="entry name" value="alpha/beta hydrolase"/>
    <property type="match status" value="1"/>
</dbReference>
<dbReference type="InterPro" id="IPR050300">
    <property type="entry name" value="GDXG_lipolytic_enzyme"/>
</dbReference>
<accession>A0AAX2ZEK4</accession>
<dbReference type="AlphaFoldDB" id="A0AAX2ZEK4"/>
<dbReference type="SUPFAM" id="SSF53474">
    <property type="entry name" value="alpha/beta-Hydrolases"/>
    <property type="match status" value="1"/>
</dbReference>